<dbReference type="InterPro" id="IPR015797">
    <property type="entry name" value="NUDIX_hydrolase-like_dom_sf"/>
</dbReference>
<dbReference type="SUPFAM" id="SSF55811">
    <property type="entry name" value="Nudix"/>
    <property type="match status" value="1"/>
</dbReference>
<dbReference type="OrthoDB" id="5621792at2"/>
<organism evidence="2 3">
    <name type="scientific">Paracandidimonas soli</name>
    <dbReference type="NCBI Taxonomy" id="1917182"/>
    <lineage>
        <taxon>Bacteria</taxon>
        <taxon>Pseudomonadati</taxon>
        <taxon>Pseudomonadota</taxon>
        <taxon>Betaproteobacteria</taxon>
        <taxon>Burkholderiales</taxon>
        <taxon>Alcaligenaceae</taxon>
        <taxon>Paracandidimonas</taxon>
    </lineage>
</organism>
<gene>
    <name evidence="2" type="ORF">EV686_101248</name>
</gene>
<protein>
    <submittedName>
        <fullName evidence="2">Uncharacterized protein DUF4743</fullName>
    </submittedName>
</protein>
<proteinExistence type="predicted"/>
<dbReference type="PROSITE" id="PS51462">
    <property type="entry name" value="NUDIX"/>
    <property type="match status" value="1"/>
</dbReference>
<dbReference type="Gene3D" id="3.90.79.10">
    <property type="entry name" value="Nucleoside Triphosphate Pyrophosphohydrolase"/>
    <property type="match status" value="1"/>
</dbReference>
<accession>A0A4R3VEY8</accession>
<evidence type="ECO:0000313" key="3">
    <source>
        <dbReference type="Proteomes" id="UP000294692"/>
    </source>
</evidence>
<dbReference type="Pfam" id="PF00293">
    <property type="entry name" value="NUDIX"/>
    <property type="match status" value="1"/>
</dbReference>
<dbReference type="GO" id="GO:0003824">
    <property type="term" value="F:catalytic activity"/>
    <property type="evidence" value="ECO:0007669"/>
    <property type="project" value="UniProtKB-ARBA"/>
</dbReference>
<dbReference type="RefSeq" id="WP_132472655.1">
    <property type="nucleotide sequence ID" value="NZ_JBHRVM010000001.1"/>
</dbReference>
<comment type="caution">
    <text evidence="2">The sequence shown here is derived from an EMBL/GenBank/DDBJ whole genome shotgun (WGS) entry which is preliminary data.</text>
</comment>
<feature type="domain" description="Nudix hydrolase" evidence="1">
    <location>
        <begin position="122"/>
        <end position="263"/>
    </location>
</feature>
<reference evidence="2 3" key="1">
    <citation type="submission" date="2019-03" db="EMBL/GenBank/DDBJ databases">
        <title>Genomic Encyclopedia of Type Strains, Phase IV (KMG-IV): sequencing the most valuable type-strain genomes for metagenomic binning, comparative biology and taxonomic classification.</title>
        <authorList>
            <person name="Goeker M."/>
        </authorList>
    </citation>
    <scope>NUCLEOTIDE SEQUENCE [LARGE SCALE GENOMIC DNA]</scope>
    <source>
        <strain evidence="2 3">DSM 100048</strain>
    </source>
</reference>
<sequence length="275" mass="30254">MTHPLPSLSAQGLEQRLQALLLRVQQLPHHGSRPLTVGGRVAGWITPKATDCVRGIDGVRVCDEAVHVGHASVSRAVLSRRLAQIAEAMKAEGCLRGWRNELLDVIGEGRRLAAIERAAVRPLGLLTHAVHLNAWTPDGRLWVARRSESKSTDPGLWDTLVGGLSGSGEKLEESLLRESNEEAGLNPQDIETRSPLHTILRMHKQLPEGFQVEDILVSECVLPESVAPRNLDGEVSEISAVTLNELWQMMQDGVITLEAELVIIDSLLRLHRQRL</sequence>
<evidence type="ECO:0000259" key="1">
    <source>
        <dbReference type="PROSITE" id="PS51462"/>
    </source>
</evidence>
<dbReference type="Pfam" id="PF15916">
    <property type="entry name" value="DUF4743"/>
    <property type="match status" value="1"/>
</dbReference>
<dbReference type="InterPro" id="IPR031804">
    <property type="entry name" value="DUF4743"/>
</dbReference>
<dbReference type="InterPro" id="IPR000086">
    <property type="entry name" value="NUDIX_hydrolase_dom"/>
</dbReference>
<evidence type="ECO:0000313" key="2">
    <source>
        <dbReference type="EMBL" id="TCV02791.1"/>
    </source>
</evidence>
<keyword evidence="3" id="KW-1185">Reference proteome</keyword>
<dbReference type="Proteomes" id="UP000294692">
    <property type="component" value="Unassembled WGS sequence"/>
</dbReference>
<dbReference type="AlphaFoldDB" id="A0A4R3VEY8"/>
<name>A0A4R3VEY8_9BURK</name>
<dbReference type="CDD" id="cd03676">
    <property type="entry name" value="NUDIX_Tnr3_like"/>
    <property type="match status" value="1"/>
</dbReference>
<dbReference type="EMBL" id="SMBX01000001">
    <property type="protein sequence ID" value="TCV02791.1"/>
    <property type="molecule type" value="Genomic_DNA"/>
</dbReference>